<protein>
    <submittedName>
        <fullName evidence="7">Methyl-accepting chemotaxis protein</fullName>
    </submittedName>
</protein>
<keyword evidence="4" id="KW-0472">Membrane</keyword>
<reference evidence="7 8" key="1">
    <citation type="submission" date="2024-03" db="EMBL/GenBank/DDBJ databases">
        <title>Ignisphaera cupida sp. nov., a hyperthermophilic hydrolytic archaeon from a hot spring of Kamchatka, and proposal of Ignisphaeraceae fam. nov.</title>
        <authorList>
            <person name="Podosokorskaya O.A."/>
            <person name="Elcheninov A.G."/>
            <person name="Maltseva A.I."/>
            <person name="Zayulina K.S."/>
            <person name="Novikov A."/>
            <person name="Merkel A.Y."/>
        </authorList>
    </citation>
    <scope>NUCLEOTIDE SEQUENCE [LARGE SCALE GENOMIC DNA]</scope>
    <source>
        <strain evidence="7 8">38H-sp</strain>
    </source>
</reference>
<dbReference type="PANTHER" id="PTHR32089:SF112">
    <property type="entry name" value="LYSOZYME-LIKE PROTEIN-RELATED"/>
    <property type="match status" value="1"/>
</dbReference>
<evidence type="ECO:0000259" key="6">
    <source>
        <dbReference type="PROSITE" id="PS50885"/>
    </source>
</evidence>
<comment type="caution">
    <text evidence="7">The sequence shown here is derived from an EMBL/GenBank/DDBJ whole genome shotgun (WGS) entry which is preliminary data.</text>
</comment>
<keyword evidence="4" id="KW-1133">Transmembrane helix</keyword>
<dbReference type="SMART" id="SM00283">
    <property type="entry name" value="MA"/>
    <property type="match status" value="1"/>
</dbReference>
<keyword evidence="1 3" id="KW-0807">Transducer</keyword>
<dbReference type="PRINTS" id="PR00260">
    <property type="entry name" value="CHEMTRNSDUCR"/>
</dbReference>
<evidence type="ECO:0000313" key="8">
    <source>
        <dbReference type="Proteomes" id="UP001466331"/>
    </source>
</evidence>
<dbReference type="PROSITE" id="PS50111">
    <property type="entry name" value="CHEMOTAXIS_TRANSDUC_2"/>
    <property type="match status" value="1"/>
</dbReference>
<evidence type="ECO:0000256" key="1">
    <source>
        <dbReference type="ARBA" id="ARBA00023224"/>
    </source>
</evidence>
<dbReference type="Proteomes" id="UP001466331">
    <property type="component" value="Unassembled WGS sequence"/>
</dbReference>
<evidence type="ECO:0000313" key="7">
    <source>
        <dbReference type="EMBL" id="MEM5947510.1"/>
    </source>
</evidence>
<sequence length="603" mass="67852">MRLKTWFYLLSLGLGGIYLISLLFFIIVDNKIWLSSKIERDAYVAITALQNLDNKSRMLLSDSVISPRLIESEWKKSYLDASSDIGRLFSHPVFPFINNDKWIHEINVLKKLWEDLSSQMDTLKFVIEKKESISSALSMAVKHSMSEMLYGYDAFLHMVTLIYSKEIKNISAVKYGIFIMLLLLVITGSYISFKLGRSVSGRIISIEGFMRDVRNGRLLYSSMDRKKDELAEISMHLGATVESLEHMIRDIKKSYAEIRGLYNLLGEKIISFSSTMRQILTGSMHIGELLSVLDTDMDYVSFDSGVISSISDSLMKHSLEQQNRSSDVRKLMEELDFEVKATSNLANEQKQIASALLSVVDDGENKIADNLAGIRNMSNRIYSVMEIIDIIDSIAEQTNILSINASIESAHAGQYGRGFAVVAAQIKALAESTTEYSEKIKKLLSTVNYDMQEVLAASDSAYMGFKNIRGAIDKWTTSMEAVIDRMINIKERNNKILQAAAATEKTATNVLEIAETLAQKALSIEEKIKEVDATKADIMELAIGFEESAVLEEKALQHITSIMESSWKNIELLQNYIQRFTLKEEKTTVAIKDRVPSLNQQGG</sequence>
<dbReference type="SUPFAM" id="SSF58104">
    <property type="entry name" value="Methyl-accepting chemotaxis protein (MCP) signaling domain"/>
    <property type="match status" value="1"/>
</dbReference>
<feature type="domain" description="Methyl-accepting transducer" evidence="5">
    <location>
        <begin position="296"/>
        <end position="521"/>
    </location>
</feature>
<gene>
    <name evidence="7" type="ORF">WKV44_03030</name>
</gene>
<keyword evidence="4" id="KW-0812">Transmembrane</keyword>
<dbReference type="RefSeq" id="WP_420068958.1">
    <property type="nucleotide sequence ID" value="NZ_JBCHKQ010000001.1"/>
</dbReference>
<keyword evidence="8" id="KW-1185">Reference proteome</keyword>
<evidence type="ECO:0000256" key="3">
    <source>
        <dbReference type="PROSITE-ProRule" id="PRU00284"/>
    </source>
</evidence>
<name>A0ABU9UA13_9SPIR</name>
<comment type="similarity">
    <text evidence="2">Belongs to the methyl-accepting chemotaxis (MCP) protein family.</text>
</comment>
<evidence type="ECO:0000256" key="4">
    <source>
        <dbReference type="SAM" id="Phobius"/>
    </source>
</evidence>
<dbReference type="PANTHER" id="PTHR32089">
    <property type="entry name" value="METHYL-ACCEPTING CHEMOTAXIS PROTEIN MCPB"/>
    <property type="match status" value="1"/>
</dbReference>
<proteinExistence type="inferred from homology"/>
<organism evidence="7 8">
    <name type="scientific">Rarispira pelagica</name>
    <dbReference type="NCBI Taxonomy" id="3141764"/>
    <lineage>
        <taxon>Bacteria</taxon>
        <taxon>Pseudomonadati</taxon>
        <taxon>Spirochaetota</taxon>
        <taxon>Spirochaetia</taxon>
        <taxon>Winmispirales</taxon>
        <taxon>Winmispiraceae</taxon>
        <taxon>Rarispira</taxon>
    </lineage>
</organism>
<dbReference type="EMBL" id="JBCHKQ010000001">
    <property type="protein sequence ID" value="MEM5947510.1"/>
    <property type="molecule type" value="Genomic_DNA"/>
</dbReference>
<feature type="transmembrane region" description="Helical" evidence="4">
    <location>
        <begin position="6"/>
        <end position="28"/>
    </location>
</feature>
<dbReference type="InterPro" id="IPR004089">
    <property type="entry name" value="MCPsignal_dom"/>
</dbReference>
<dbReference type="Gene3D" id="1.10.287.950">
    <property type="entry name" value="Methyl-accepting chemotaxis protein"/>
    <property type="match status" value="1"/>
</dbReference>
<evidence type="ECO:0000259" key="5">
    <source>
        <dbReference type="PROSITE" id="PS50111"/>
    </source>
</evidence>
<dbReference type="Gene3D" id="6.10.340.10">
    <property type="match status" value="1"/>
</dbReference>
<dbReference type="PROSITE" id="PS50885">
    <property type="entry name" value="HAMP"/>
    <property type="match status" value="1"/>
</dbReference>
<dbReference type="Pfam" id="PF00015">
    <property type="entry name" value="MCPsignal"/>
    <property type="match status" value="1"/>
</dbReference>
<dbReference type="InterPro" id="IPR004090">
    <property type="entry name" value="Chemotax_Me-accpt_rcpt"/>
</dbReference>
<feature type="transmembrane region" description="Helical" evidence="4">
    <location>
        <begin position="172"/>
        <end position="193"/>
    </location>
</feature>
<accession>A0ABU9UA13</accession>
<evidence type="ECO:0000256" key="2">
    <source>
        <dbReference type="ARBA" id="ARBA00029447"/>
    </source>
</evidence>
<feature type="domain" description="HAMP" evidence="6">
    <location>
        <begin position="197"/>
        <end position="249"/>
    </location>
</feature>
<dbReference type="InterPro" id="IPR003660">
    <property type="entry name" value="HAMP_dom"/>
</dbReference>